<dbReference type="GO" id="GO:0004518">
    <property type="term" value="F:nuclease activity"/>
    <property type="evidence" value="ECO:0007669"/>
    <property type="project" value="InterPro"/>
</dbReference>
<feature type="domain" description="CD-NTase associated protein 4-like DNA endonuclease" evidence="1">
    <location>
        <begin position="13"/>
        <end position="218"/>
    </location>
</feature>
<name>A0A7X2NUS7_9FIRM</name>
<comment type="caution">
    <text evidence="2">The sequence shown here is derived from an EMBL/GenBank/DDBJ whole genome shotgun (WGS) entry which is preliminary data.</text>
</comment>
<evidence type="ECO:0000259" key="1">
    <source>
        <dbReference type="Pfam" id="PF14130"/>
    </source>
</evidence>
<organism evidence="2 3">
    <name type="scientific">Stecheria intestinalis</name>
    <dbReference type="NCBI Taxonomy" id="2606630"/>
    <lineage>
        <taxon>Bacteria</taxon>
        <taxon>Bacillati</taxon>
        <taxon>Bacillota</taxon>
        <taxon>Erysipelotrichia</taxon>
        <taxon>Erysipelotrichales</taxon>
        <taxon>Erysipelotrichaceae</taxon>
        <taxon>Stecheria</taxon>
    </lineage>
</organism>
<proteinExistence type="predicted"/>
<dbReference type="EMBL" id="VUMN01000035">
    <property type="protein sequence ID" value="MSS59528.1"/>
    <property type="molecule type" value="Genomic_DNA"/>
</dbReference>
<dbReference type="Pfam" id="PF14130">
    <property type="entry name" value="Cap4_nuclease"/>
    <property type="match status" value="1"/>
</dbReference>
<evidence type="ECO:0000313" key="2">
    <source>
        <dbReference type="EMBL" id="MSS59528.1"/>
    </source>
</evidence>
<reference evidence="2 3" key="1">
    <citation type="submission" date="2019-08" db="EMBL/GenBank/DDBJ databases">
        <title>In-depth cultivation of the pig gut microbiome towards novel bacterial diversity and tailored functional studies.</title>
        <authorList>
            <person name="Wylensek D."/>
            <person name="Hitch T.C.A."/>
            <person name="Clavel T."/>
        </authorList>
    </citation>
    <scope>NUCLEOTIDE SEQUENCE [LARGE SCALE GENOMIC DNA]</scope>
    <source>
        <strain evidence="2 3">Oil+RF-744-GAM-WT-6</strain>
    </source>
</reference>
<sequence>MGKHNIVKVDMASGSRSYNRFELQTSQSLHMALQLYDEVNFLLIMDHYDDITIFDLDSEPLAVSYYQVKTSNHTVTIDSVIKNEWISKLYEQLKRPNDWIVREIGLITNMPISVKFDVPTEKGKTIHRSDDLTAPKTEFSSLYQTVQDKIKADISAKCNIPVENIDISKFAHLHTTLTIERHRDLVEHEMTNFLYDKYPEIKIDTVKAIYRSVVEILTRQQSNERIPANASFEDVKKYKGFSKGEFKRIIDRAILFSIPEIEDVLKYIGIGMRDKESMPVGWAYSRIISDSGKRGNESFSALFRNTIEKIRIKPYKGIGSPWEYAHEIEQEVIKNDPMLCVPYTDDYISVLVICLMINISRAQISLSKDSNQ</sequence>
<dbReference type="Proteomes" id="UP000461880">
    <property type="component" value="Unassembled WGS sequence"/>
</dbReference>
<gene>
    <name evidence="2" type="ORF">FYJ51_11555</name>
</gene>
<dbReference type="InterPro" id="IPR025382">
    <property type="entry name" value="Cap4-like_endonuclease_dom"/>
</dbReference>
<protein>
    <submittedName>
        <fullName evidence="2">DUF4297 domain-containing protein</fullName>
    </submittedName>
</protein>
<keyword evidence="3" id="KW-1185">Reference proteome</keyword>
<dbReference type="AlphaFoldDB" id="A0A7X2NUS7"/>
<accession>A0A7X2NUS7</accession>
<dbReference type="RefSeq" id="WP_154505783.1">
    <property type="nucleotide sequence ID" value="NZ_VUMN01000035.1"/>
</dbReference>
<evidence type="ECO:0000313" key="3">
    <source>
        <dbReference type="Proteomes" id="UP000461880"/>
    </source>
</evidence>